<organism evidence="2 3">
    <name type="scientific">Mycolicibacterium poriferae</name>
    <dbReference type="NCBI Taxonomy" id="39694"/>
    <lineage>
        <taxon>Bacteria</taxon>
        <taxon>Bacillati</taxon>
        <taxon>Actinomycetota</taxon>
        <taxon>Actinomycetes</taxon>
        <taxon>Mycobacteriales</taxon>
        <taxon>Mycobacteriaceae</taxon>
        <taxon>Mycolicibacterium</taxon>
    </lineage>
</organism>
<feature type="compositionally biased region" description="Acidic residues" evidence="1">
    <location>
        <begin position="1"/>
        <end position="16"/>
    </location>
</feature>
<dbReference type="Proteomes" id="UP000466785">
    <property type="component" value="Chromosome"/>
</dbReference>
<dbReference type="KEGG" id="mpof:MPOR_13570"/>
<keyword evidence="3" id="KW-1185">Reference proteome</keyword>
<evidence type="ECO:0000313" key="3">
    <source>
        <dbReference type="Proteomes" id="UP000466785"/>
    </source>
</evidence>
<protein>
    <recommendedName>
        <fullName evidence="4">ESX-1 secretion-associated protein EspH</fullName>
    </recommendedName>
</protein>
<evidence type="ECO:0008006" key="4">
    <source>
        <dbReference type="Google" id="ProtNLM"/>
    </source>
</evidence>
<evidence type="ECO:0000313" key="2">
    <source>
        <dbReference type="EMBL" id="BBX50331.1"/>
    </source>
</evidence>
<dbReference type="EMBL" id="AP022570">
    <property type="protein sequence ID" value="BBX50331.1"/>
    <property type="molecule type" value="Genomic_DNA"/>
</dbReference>
<dbReference type="AlphaFoldDB" id="A0A6N4V6W9"/>
<reference evidence="2 3" key="1">
    <citation type="journal article" date="2019" name="Emerg. Microbes Infect.">
        <title>Comprehensive subspecies identification of 175 nontuberculous mycobacteria species based on 7547 genomic profiles.</title>
        <authorList>
            <person name="Matsumoto Y."/>
            <person name="Kinjo T."/>
            <person name="Motooka D."/>
            <person name="Nabeya D."/>
            <person name="Jung N."/>
            <person name="Uechi K."/>
            <person name="Horii T."/>
            <person name="Iida T."/>
            <person name="Fujita J."/>
            <person name="Nakamura S."/>
        </authorList>
    </citation>
    <scope>NUCLEOTIDE SEQUENCE [LARGE SCALE GENOMIC DNA]</scope>
    <source>
        <strain evidence="2 3">JCM 12603</strain>
    </source>
</reference>
<name>A0A6N4V6W9_9MYCO</name>
<gene>
    <name evidence="2" type="ORF">MPOR_13570</name>
</gene>
<evidence type="ECO:0000256" key="1">
    <source>
        <dbReference type="SAM" id="MobiDB-lite"/>
    </source>
</evidence>
<feature type="region of interest" description="Disordered" evidence="1">
    <location>
        <begin position="1"/>
        <end position="21"/>
    </location>
</feature>
<sequence>MPYEGSWDDDADEEQDGSAAIGFDLSDVSVPAGGADVETDWCSGDDNVSVDPPGKHLDVIFTVTNPSGTLAASVGVGGRIRRIDVNDVSGLDEAQLSEEIAELATLARERARAAQHEVTAELMRRLGQDRANVSAFLQYSIDLPTFESASALQAEAFSARYRANDD</sequence>
<proteinExistence type="predicted"/>
<accession>A0A6N4V6W9</accession>